<dbReference type="InterPro" id="IPR036249">
    <property type="entry name" value="Thioredoxin-like_sf"/>
</dbReference>
<dbReference type="SUPFAM" id="SSF52833">
    <property type="entry name" value="Thioredoxin-like"/>
    <property type="match status" value="1"/>
</dbReference>
<dbReference type="InterPro" id="IPR011467">
    <property type="entry name" value="DUF1573"/>
</dbReference>
<dbReference type="PROSITE" id="PS51257">
    <property type="entry name" value="PROKAR_LIPOPROTEIN"/>
    <property type="match status" value="1"/>
</dbReference>
<evidence type="ECO:0000313" key="2">
    <source>
        <dbReference type="Proteomes" id="UP000238304"/>
    </source>
</evidence>
<dbReference type="InterPro" id="IPR013783">
    <property type="entry name" value="Ig-like_fold"/>
</dbReference>
<gene>
    <name evidence="1" type="ORF">C4H11_12870</name>
</gene>
<dbReference type="Proteomes" id="UP000238304">
    <property type="component" value="Chromosome"/>
</dbReference>
<dbReference type="EMBL" id="CP027231">
    <property type="protein sequence ID" value="AVM53685.1"/>
    <property type="molecule type" value="Genomic_DNA"/>
</dbReference>
<keyword evidence="2" id="KW-1185">Reference proteome</keyword>
<dbReference type="Pfam" id="PF07610">
    <property type="entry name" value="DUF1573"/>
    <property type="match status" value="1"/>
</dbReference>
<dbReference type="PANTHER" id="PTHR37833">
    <property type="entry name" value="LIPOPROTEIN-RELATED"/>
    <property type="match status" value="1"/>
</dbReference>
<sequence>MNRFWILFFFSILFLSSCTGSRDKKIEDLVKDWNGKDFLFPDNWMQYVIADSIEEYDFNHGQYTVISYVDSSGCIDCRLNLPKWTEFANMLDSVSGYTIPILFIFNPKDKGYLIKLLKRVHFSYPVCIDEEDDFNKLNHFPDDMNFQTFLIDKTHKVIAIGNPILNQGVRDLYVNIIQNKGFIDNNSMRNMKIETQIIVDKSMMTFNTFDWHKEQKTFFTLKNIGNKPLFIQDVTTSCGCTTVTYSKEPVQPDKEIVLEVSYKAEHPEHFNKTITVYCNAETSPLVLQINGDAK</sequence>
<protein>
    <recommendedName>
        <fullName evidence="3">DUF1573 domain-containing protein</fullName>
    </recommendedName>
</protein>
<dbReference type="Gene3D" id="2.60.40.10">
    <property type="entry name" value="Immunoglobulins"/>
    <property type="match status" value="1"/>
</dbReference>
<dbReference type="RefSeq" id="WP_106042581.1">
    <property type="nucleotide sequence ID" value="NZ_CP027231.1"/>
</dbReference>
<evidence type="ECO:0008006" key="3">
    <source>
        <dbReference type="Google" id="ProtNLM"/>
    </source>
</evidence>
<accession>A0ABM6TBD6</accession>
<reference evidence="1 2" key="1">
    <citation type="submission" date="2018-02" db="EMBL/GenBank/DDBJ databases">
        <authorList>
            <person name="Holder M.E."/>
            <person name="Ajami N.J."/>
            <person name="Petrosino J.F."/>
        </authorList>
    </citation>
    <scope>NUCLEOTIDE SEQUENCE [LARGE SCALE GENOMIC DNA]</scope>
    <source>
        <strain evidence="1 2">ATCC 33285</strain>
    </source>
</reference>
<evidence type="ECO:0000313" key="1">
    <source>
        <dbReference type="EMBL" id="AVM53685.1"/>
    </source>
</evidence>
<organism evidence="1 2">
    <name type="scientific">Bacteroides zoogleoformans</name>
    <dbReference type="NCBI Taxonomy" id="28119"/>
    <lineage>
        <taxon>Bacteria</taxon>
        <taxon>Pseudomonadati</taxon>
        <taxon>Bacteroidota</taxon>
        <taxon>Bacteroidia</taxon>
        <taxon>Bacteroidales</taxon>
        <taxon>Bacteroidaceae</taxon>
        <taxon>Bacteroides</taxon>
    </lineage>
</organism>
<name>A0ABM6TBD6_9BACE</name>
<proteinExistence type="predicted"/>
<dbReference type="PANTHER" id="PTHR37833:SF1">
    <property type="entry name" value="SIGNAL PEPTIDE PROTEIN"/>
    <property type="match status" value="1"/>
</dbReference>
<dbReference type="Gene3D" id="3.40.30.10">
    <property type="entry name" value="Glutaredoxin"/>
    <property type="match status" value="1"/>
</dbReference>